<dbReference type="RefSeq" id="WP_081338777.1">
    <property type="nucleotide sequence ID" value="NZ_QYJN01000003.1"/>
</dbReference>
<dbReference type="OrthoDB" id="67448at2"/>
<dbReference type="EMBL" id="QYJN01000003">
    <property type="protein sequence ID" value="RIP34950.1"/>
    <property type="molecule type" value="Genomic_DNA"/>
</dbReference>
<protein>
    <recommendedName>
        <fullName evidence="3">GIY-YIG domain-containing protein</fullName>
    </recommendedName>
</protein>
<dbReference type="CDD" id="cd10440">
    <property type="entry name" value="GIY-YIG_COG3680"/>
    <property type="match status" value="1"/>
</dbReference>
<reference evidence="1 2" key="1">
    <citation type="journal article" date="2016" name="Front. Microbiol.">
        <title>Comprehensive Phylogenetic Analysis of Bovine Non-aureus Staphylococci Species Based on Whole-Genome Sequencing.</title>
        <authorList>
            <person name="Naushad S."/>
            <person name="Barkema H.W."/>
            <person name="Luby C."/>
            <person name="Condas L.A."/>
            <person name="Nobrega D.B."/>
            <person name="Carson D.A."/>
            <person name="De Buck J."/>
        </authorList>
    </citation>
    <scope>NUCLEOTIDE SEQUENCE [LARGE SCALE GENOMIC DNA]</scope>
    <source>
        <strain evidence="1 2">SNUC 4781</strain>
    </source>
</reference>
<dbReference type="AlphaFoldDB" id="A0A3A0VRA8"/>
<proteinExistence type="predicted"/>
<dbReference type="Proteomes" id="UP000265541">
    <property type="component" value="Unassembled WGS sequence"/>
</dbReference>
<evidence type="ECO:0008006" key="3">
    <source>
        <dbReference type="Google" id="ProtNLM"/>
    </source>
</evidence>
<evidence type="ECO:0000313" key="1">
    <source>
        <dbReference type="EMBL" id="RIP34950.1"/>
    </source>
</evidence>
<gene>
    <name evidence="1" type="ORF">BUZ14_07185</name>
</gene>
<name>A0A3A0VRA8_STAGA</name>
<evidence type="ECO:0000313" key="2">
    <source>
        <dbReference type="Proteomes" id="UP000265541"/>
    </source>
</evidence>
<accession>A0A3A0VRA8</accession>
<organism evidence="1 2">
    <name type="scientific">Staphylococcus gallinarum</name>
    <dbReference type="NCBI Taxonomy" id="1293"/>
    <lineage>
        <taxon>Bacteria</taxon>
        <taxon>Bacillati</taxon>
        <taxon>Bacillota</taxon>
        <taxon>Bacilli</taxon>
        <taxon>Bacillales</taxon>
        <taxon>Staphylococcaceae</taxon>
        <taxon>Staphylococcus</taxon>
    </lineage>
</organism>
<dbReference type="Pfam" id="PF22945">
    <property type="entry name" value="LEM-3_GIY-YIG"/>
    <property type="match status" value="1"/>
</dbReference>
<comment type="caution">
    <text evidence="1">The sequence shown here is derived from an EMBL/GenBank/DDBJ whole genome shotgun (WGS) entry which is preliminary data.</text>
</comment>
<sequence length="283" mass="32431">MKHINQFSESTLAHMEQDHQHVFYVYCLIDPRNGECFYVGKGKGNRVFKHKEDAQKQLLYEDIFREENKDNLKFNRINEICSNDLNVLGYIISYGLTESEAFSAENVLINFLNLTNKTTLTNMINGHGSKAYLVEDLENEFGYDSINLENINTNELILAVKIRDAFRLDKDESKEYPIKESKRDRSNLKSRTLGSWIIGKDKIHKIKYIIGINTGANNAVVSAYEVSYEQAESSETNSGRTRYAFIALSKRDTTLKNLNLYKKALPNLRFGSGSATAYINSYN</sequence>